<dbReference type="PROSITE" id="PS01228">
    <property type="entry name" value="COF_1"/>
    <property type="match status" value="1"/>
</dbReference>
<dbReference type="AlphaFoldDB" id="A0A3S9B6U0"/>
<dbReference type="InterPro" id="IPR023214">
    <property type="entry name" value="HAD_sf"/>
</dbReference>
<dbReference type="EMBL" id="CP032509">
    <property type="protein sequence ID" value="AZN72633.1"/>
    <property type="molecule type" value="Genomic_DNA"/>
</dbReference>
<accession>A0A3S9B6U0</accession>
<dbReference type="InterPro" id="IPR006439">
    <property type="entry name" value="HAD-SF_hydro_IA"/>
</dbReference>
<dbReference type="Pfam" id="PF00702">
    <property type="entry name" value="Hydrolase"/>
    <property type="match status" value="1"/>
</dbReference>
<proteinExistence type="predicted"/>
<evidence type="ECO:0000313" key="2">
    <source>
        <dbReference type="Proteomes" id="UP000268192"/>
    </source>
</evidence>
<sequence>MNFHDHFLSRTFDAVLFDMDGTILTSIKASERVWGAWALRHGLDLDAFLPTIHGVRAIDTIRRLNLPGIDAEVEAAKIMRAEIDDTEGVEPIAGAAHFLASLPADRWAVVTSAPRALAERRISAAGLPMPPQMITAEDVAKGKPAPDCFLMAAQRLGADAVRCLAFEDAPAGITAAEAAGCAVVVITATHAHPLSTHHVQVSNYSEFQLGSGSASGIALKGRSAG</sequence>
<name>A0A3S9B6U0_9HYPH</name>
<dbReference type="PANTHER" id="PTHR43481:SF4">
    <property type="entry name" value="GLYCEROL-1-PHOSPHATE PHOSPHOHYDROLASE 1-RELATED"/>
    <property type="match status" value="1"/>
</dbReference>
<dbReference type="Proteomes" id="UP000268192">
    <property type="component" value="Chromosome"/>
</dbReference>
<dbReference type="SFLD" id="SFLDG01129">
    <property type="entry name" value="C1.5:_HAD__Beta-PGM__Phosphata"/>
    <property type="match status" value="1"/>
</dbReference>
<protein>
    <submittedName>
        <fullName evidence="1">HAD family hydrolase</fullName>
    </submittedName>
</protein>
<dbReference type="SUPFAM" id="SSF56784">
    <property type="entry name" value="HAD-like"/>
    <property type="match status" value="1"/>
</dbReference>
<keyword evidence="1" id="KW-0378">Hydrolase</keyword>
<dbReference type="OrthoDB" id="9800058at2"/>
<dbReference type="InterPro" id="IPR051806">
    <property type="entry name" value="HAD-like_SPP"/>
</dbReference>
<dbReference type="InterPro" id="IPR023198">
    <property type="entry name" value="PGP-like_dom2"/>
</dbReference>
<dbReference type="GO" id="GO:0050308">
    <property type="term" value="F:sugar-phosphatase activity"/>
    <property type="evidence" value="ECO:0007669"/>
    <property type="project" value="TreeGrafter"/>
</dbReference>
<keyword evidence="2" id="KW-1185">Reference proteome</keyword>
<dbReference type="KEGG" id="abaw:D5400_16365"/>
<gene>
    <name evidence="1" type="ORF">D5400_16365</name>
</gene>
<evidence type="ECO:0000313" key="1">
    <source>
        <dbReference type="EMBL" id="AZN72633.1"/>
    </source>
</evidence>
<dbReference type="SFLD" id="SFLDS00003">
    <property type="entry name" value="Haloacid_Dehalogenase"/>
    <property type="match status" value="1"/>
</dbReference>
<dbReference type="NCBIfam" id="TIGR01509">
    <property type="entry name" value="HAD-SF-IA-v3"/>
    <property type="match status" value="1"/>
</dbReference>
<organism evidence="1 2">
    <name type="scientific">Georhizobium profundi</name>
    <dbReference type="NCBI Taxonomy" id="2341112"/>
    <lineage>
        <taxon>Bacteria</taxon>
        <taxon>Pseudomonadati</taxon>
        <taxon>Pseudomonadota</taxon>
        <taxon>Alphaproteobacteria</taxon>
        <taxon>Hyphomicrobiales</taxon>
        <taxon>Rhizobiaceae</taxon>
        <taxon>Georhizobium</taxon>
    </lineage>
</organism>
<reference evidence="1 2" key="1">
    <citation type="submission" date="2018-09" db="EMBL/GenBank/DDBJ databases">
        <title>Marinorhizobium profundi gen. nov., sp. nov., isolated from a deep-sea sediment sample from the New Britain Trench and proposal of Marinorhizobiaceae fam. nov. in the order Rhizobiales of the class Alphaproteobacteria.</title>
        <authorList>
            <person name="Cao J."/>
        </authorList>
    </citation>
    <scope>NUCLEOTIDE SEQUENCE [LARGE SCALE GENOMIC DNA]</scope>
    <source>
        <strain evidence="1 2">WS11</strain>
    </source>
</reference>
<dbReference type="Gene3D" id="1.10.150.240">
    <property type="entry name" value="Putative phosphatase, domain 2"/>
    <property type="match status" value="1"/>
</dbReference>
<dbReference type="PANTHER" id="PTHR43481">
    <property type="entry name" value="FRUCTOSE-1-PHOSPHATE PHOSPHATASE"/>
    <property type="match status" value="1"/>
</dbReference>
<dbReference type="InterPro" id="IPR036412">
    <property type="entry name" value="HAD-like_sf"/>
</dbReference>
<dbReference type="RefSeq" id="WP_126010958.1">
    <property type="nucleotide sequence ID" value="NZ_CP032509.1"/>
</dbReference>
<dbReference type="Gene3D" id="3.40.50.1000">
    <property type="entry name" value="HAD superfamily/HAD-like"/>
    <property type="match status" value="1"/>
</dbReference>